<proteinExistence type="predicted"/>
<gene>
    <name evidence="2" type="ORF">AAT19DRAFT_16706</name>
</gene>
<dbReference type="Proteomes" id="UP000239560">
    <property type="component" value="Unassembled WGS sequence"/>
</dbReference>
<evidence type="ECO:0000313" key="2">
    <source>
        <dbReference type="EMBL" id="PRQ72782.1"/>
    </source>
</evidence>
<reference evidence="2 3" key="1">
    <citation type="journal article" date="2018" name="Elife">
        <title>Functional genomics of lipid metabolism in the oleaginous yeast Rhodosporidium toruloides.</title>
        <authorList>
            <person name="Coradetti S.T."/>
            <person name="Pinel D."/>
            <person name="Geiselman G."/>
            <person name="Ito M."/>
            <person name="Mondo S."/>
            <person name="Reilly M.C."/>
            <person name="Cheng Y.F."/>
            <person name="Bauer S."/>
            <person name="Grigoriev I."/>
            <person name="Gladden J.M."/>
            <person name="Simmons B.A."/>
            <person name="Brem R."/>
            <person name="Arkin A.P."/>
            <person name="Skerker J.M."/>
        </authorList>
    </citation>
    <scope>NUCLEOTIDE SEQUENCE [LARGE SCALE GENOMIC DNA]</scope>
    <source>
        <strain evidence="2 3">NBRC 0880</strain>
    </source>
</reference>
<evidence type="ECO:0000256" key="1">
    <source>
        <dbReference type="SAM" id="MobiDB-lite"/>
    </source>
</evidence>
<dbReference type="EMBL" id="LCTV02000009">
    <property type="protein sequence ID" value="PRQ72782.1"/>
    <property type="molecule type" value="Genomic_DNA"/>
</dbReference>
<feature type="region of interest" description="Disordered" evidence="1">
    <location>
        <begin position="17"/>
        <end position="118"/>
    </location>
</feature>
<comment type="caution">
    <text evidence="2">The sequence shown here is derived from an EMBL/GenBank/DDBJ whole genome shotgun (WGS) entry which is preliminary data.</text>
</comment>
<evidence type="ECO:0000313" key="3">
    <source>
        <dbReference type="Proteomes" id="UP000239560"/>
    </source>
</evidence>
<feature type="compositionally biased region" description="Low complexity" evidence="1">
    <location>
        <begin position="93"/>
        <end position="110"/>
    </location>
</feature>
<dbReference type="AlphaFoldDB" id="A0A2T0A438"/>
<organism evidence="2 3">
    <name type="scientific">Rhodotorula toruloides</name>
    <name type="common">Yeast</name>
    <name type="synonym">Rhodosporidium toruloides</name>
    <dbReference type="NCBI Taxonomy" id="5286"/>
    <lineage>
        <taxon>Eukaryota</taxon>
        <taxon>Fungi</taxon>
        <taxon>Dikarya</taxon>
        <taxon>Basidiomycota</taxon>
        <taxon>Pucciniomycotina</taxon>
        <taxon>Microbotryomycetes</taxon>
        <taxon>Sporidiobolales</taxon>
        <taxon>Sporidiobolaceae</taxon>
        <taxon>Rhodotorula</taxon>
    </lineage>
</organism>
<protein>
    <submittedName>
        <fullName evidence="2">Uncharacterized protein</fullName>
    </submittedName>
</protein>
<accession>A0A2T0A438</accession>
<name>A0A2T0A438_RHOTO</name>
<feature type="compositionally biased region" description="Basic residues" evidence="1">
    <location>
        <begin position="52"/>
        <end position="62"/>
    </location>
</feature>
<feature type="compositionally biased region" description="Low complexity" evidence="1">
    <location>
        <begin position="63"/>
        <end position="85"/>
    </location>
</feature>
<sequence>MGGIGGGLRWRASRMLLASPPSSPHPHRSNRSICARLSRPTRVLSAPPFLRARGRRSRRLTGRRAGISLATSTPPSPSSPTSAPYPSAPPLPLSFSPQHSSTRSARSHTSNISPYTVRAPETLPRPARWLRSGSRVCLSALRIWWRGGMRRRKECCGSRYSSLTCASRRG</sequence>